<dbReference type="AlphaFoldDB" id="A0A371DAK5"/>
<keyword evidence="3" id="KW-1185">Reference proteome</keyword>
<evidence type="ECO:0000256" key="1">
    <source>
        <dbReference type="SAM" id="MobiDB-lite"/>
    </source>
</evidence>
<sequence length="155" mass="15962">MDVEDAQPEEGPAVADEITDDHPPIHPDLSQAQELEAAPMTHGHDEAPAPRAAPAPSLGRPKNRRRTGAAAKEPAPSDAPAAESSTRRVTRSRSAANIAANAVAVVAPTPAAPPAPSNVPTMPAAVPIQASTTTRLTRSKTGKLPPPTSVTLEIY</sequence>
<name>A0A371DAK5_9APHY</name>
<reference evidence="2 3" key="1">
    <citation type="journal article" date="2018" name="Biotechnol. Biofuels">
        <title>Integrative visual omics of the white-rot fungus Polyporus brumalis exposes the biotechnological potential of its oxidative enzymes for delignifying raw plant biomass.</title>
        <authorList>
            <person name="Miyauchi S."/>
            <person name="Rancon A."/>
            <person name="Drula E."/>
            <person name="Hage H."/>
            <person name="Chaduli D."/>
            <person name="Favel A."/>
            <person name="Grisel S."/>
            <person name="Henrissat B."/>
            <person name="Herpoel-Gimbert I."/>
            <person name="Ruiz-Duenas F.J."/>
            <person name="Chevret D."/>
            <person name="Hainaut M."/>
            <person name="Lin J."/>
            <person name="Wang M."/>
            <person name="Pangilinan J."/>
            <person name="Lipzen A."/>
            <person name="Lesage-Meessen L."/>
            <person name="Navarro D."/>
            <person name="Riley R."/>
            <person name="Grigoriev I.V."/>
            <person name="Zhou S."/>
            <person name="Raouche S."/>
            <person name="Rosso M.N."/>
        </authorList>
    </citation>
    <scope>NUCLEOTIDE SEQUENCE [LARGE SCALE GENOMIC DNA]</scope>
    <source>
        <strain evidence="2 3">BRFM 1820</strain>
    </source>
</reference>
<evidence type="ECO:0000313" key="2">
    <source>
        <dbReference type="EMBL" id="RDX49556.1"/>
    </source>
</evidence>
<feature type="region of interest" description="Disordered" evidence="1">
    <location>
        <begin position="131"/>
        <end position="155"/>
    </location>
</feature>
<dbReference type="Proteomes" id="UP000256964">
    <property type="component" value="Unassembled WGS sequence"/>
</dbReference>
<accession>A0A371DAK5</accession>
<feature type="compositionally biased region" description="Low complexity" evidence="1">
    <location>
        <begin position="69"/>
        <end position="84"/>
    </location>
</feature>
<evidence type="ECO:0000313" key="3">
    <source>
        <dbReference type="Proteomes" id="UP000256964"/>
    </source>
</evidence>
<protein>
    <submittedName>
        <fullName evidence="2">Uncharacterized protein</fullName>
    </submittedName>
</protein>
<proteinExistence type="predicted"/>
<feature type="region of interest" description="Disordered" evidence="1">
    <location>
        <begin position="1"/>
        <end position="94"/>
    </location>
</feature>
<dbReference type="EMBL" id="KZ857404">
    <property type="protein sequence ID" value="RDX49556.1"/>
    <property type="molecule type" value="Genomic_DNA"/>
</dbReference>
<organism evidence="2 3">
    <name type="scientific">Lentinus brumalis</name>
    <dbReference type="NCBI Taxonomy" id="2498619"/>
    <lineage>
        <taxon>Eukaryota</taxon>
        <taxon>Fungi</taxon>
        <taxon>Dikarya</taxon>
        <taxon>Basidiomycota</taxon>
        <taxon>Agaricomycotina</taxon>
        <taxon>Agaricomycetes</taxon>
        <taxon>Polyporales</taxon>
        <taxon>Polyporaceae</taxon>
        <taxon>Lentinus</taxon>
    </lineage>
</organism>
<gene>
    <name evidence="2" type="ORF">OH76DRAFT_1515252</name>
</gene>